<protein>
    <submittedName>
        <fullName evidence="3">Tripartite tricarboxylate transporter TctB family protein</fullName>
    </submittedName>
</protein>
<dbReference type="InterPro" id="IPR009936">
    <property type="entry name" value="DUF1468"/>
</dbReference>
<dbReference type="EMBL" id="FOZW01000009">
    <property type="protein sequence ID" value="SFT07066.1"/>
    <property type="molecule type" value="Genomic_DNA"/>
</dbReference>
<keyword evidence="4" id="KW-1185">Reference proteome</keyword>
<evidence type="ECO:0000313" key="4">
    <source>
        <dbReference type="Proteomes" id="UP000199392"/>
    </source>
</evidence>
<gene>
    <name evidence="3" type="ORF">SAMN04488050_109169</name>
</gene>
<dbReference type="STRING" id="311180.SAMN04488050_109169"/>
<feature type="transmembrane region" description="Helical" evidence="1">
    <location>
        <begin position="88"/>
        <end position="115"/>
    </location>
</feature>
<dbReference type="Pfam" id="PF07331">
    <property type="entry name" value="TctB"/>
    <property type="match status" value="1"/>
</dbReference>
<keyword evidence="1" id="KW-0472">Membrane</keyword>
<keyword evidence="1" id="KW-1133">Transmembrane helix</keyword>
<feature type="transmembrane region" description="Helical" evidence="1">
    <location>
        <begin position="50"/>
        <end position="68"/>
    </location>
</feature>
<proteinExistence type="predicted"/>
<accession>A0A1I6V0C8</accession>
<dbReference type="OrthoDB" id="5186924at2"/>
<feature type="transmembrane region" description="Helical" evidence="1">
    <location>
        <begin position="127"/>
        <end position="146"/>
    </location>
</feature>
<dbReference type="AlphaFoldDB" id="A0A1I6V0C8"/>
<feature type="transmembrane region" description="Helical" evidence="1">
    <location>
        <begin position="18"/>
        <end position="38"/>
    </location>
</feature>
<organism evidence="3 4">
    <name type="scientific">Alloyangia pacifica</name>
    <dbReference type="NCBI Taxonomy" id="311180"/>
    <lineage>
        <taxon>Bacteria</taxon>
        <taxon>Pseudomonadati</taxon>
        <taxon>Pseudomonadota</taxon>
        <taxon>Alphaproteobacteria</taxon>
        <taxon>Rhodobacterales</taxon>
        <taxon>Roseobacteraceae</taxon>
        <taxon>Alloyangia</taxon>
    </lineage>
</organism>
<evidence type="ECO:0000313" key="3">
    <source>
        <dbReference type="EMBL" id="SFT07066.1"/>
    </source>
</evidence>
<sequence>MEPQENTEPGQRSGPWEYAVAAALFLLGLYVAFEGANVGVGTLRRMGPGFLPVAVGCGLALLALGILFELRSGGRPKLDAPVRPLVMVTLSLGTFAATVAPLGLVPATLLLAFIGAFAERAMTLRRAGLTAIGLAALGYVVFILGFKLPLDAFWG</sequence>
<dbReference type="RefSeq" id="WP_092429466.1">
    <property type="nucleotide sequence ID" value="NZ_FNCL01000014.1"/>
</dbReference>
<name>A0A1I6V0C8_9RHOB</name>
<feature type="domain" description="DUF1468" evidence="2">
    <location>
        <begin position="19"/>
        <end position="150"/>
    </location>
</feature>
<evidence type="ECO:0000259" key="2">
    <source>
        <dbReference type="Pfam" id="PF07331"/>
    </source>
</evidence>
<reference evidence="4" key="1">
    <citation type="submission" date="2016-10" db="EMBL/GenBank/DDBJ databases">
        <authorList>
            <person name="Varghese N."/>
            <person name="Submissions S."/>
        </authorList>
    </citation>
    <scope>NUCLEOTIDE SEQUENCE [LARGE SCALE GENOMIC DNA]</scope>
    <source>
        <strain evidence="4">DSM 26894</strain>
    </source>
</reference>
<keyword evidence="1" id="KW-0812">Transmembrane</keyword>
<dbReference type="Proteomes" id="UP000199392">
    <property type="component" value="Unassembled WGS sequence"/>
</dbReference>
<evidence type="ECO:0000256" key="1">
    <source>
        <dbReference type="SAM" id="Phobius"/>
    </source>
</evidence>